<feature type="region of interest" description="Disordered" evidence="1">
    <location>
        <begin position="388"/>
        <end position="483"/>
    </location>
</feature>
<evidence type="ECO:0000313" key="3">
    <source>
        <dbReference type="Proteomes" id="UP000646523"/>
    </source>
</evidence>
<dbReference type="SUPFAM" id="SSF46785">
    <property type="entry name" value="Winged helix' DNA-binding domain"/>
    <property type="match status" value="1"/>
</dbReference>
<dbReference type="Gene3D" id="1.10.10.10">
    <property type="entry name" value="Winged helix-like DNA-binding domain superfamily/Winged helix DNA-binding domain"/>
    <property type="match status" value="1"/>
</dbReference>
<gene>
    <name evidence="2" type="ORF">GCM10012289_34610</name>
</gene>
<dbReference type="InterPro" id="IPR036388">
    <property type="entry name" value="WH-like_DNA-bd_sf"/>
</dbReference>
<dbReference type="AlphaFoldDB" id="A0A917Z1V6"/>
<dbReference type="EMBL" id="BMNH01000009">
    <property type="protein sequence ID" value="GGO70669.1"/>
    <property type="molecule type" value="Genomic_DNA"/>
</dbReference>
<name>A0A917Z1V6_9ACTN</name>
<protein>
    <submittedName>
        <fullName evidence="2">Uncharacterized protein</fullName>
    </submittedName>
</protein>
<sequence>MTAPETPSAKFGELLETVRGAYKKWLGDKYDLGALDAVLSAAAAERLEGDPCWLLVLSGSGAAKTETVMPLEGAGALIVSTISGEAALLSGTSEKDRAADATGGLLCKLGATGLLVVKDVTTIISMSRDSRAEVLAALREVYDGRWNREVGTEGGKTLSWRGKIAVIGAVTTAWDSAHAVISSMGDRFVLVRIDSSENRRAAGLQALRNVGYEAAMREELRKLVGELICSVERGTAIELTDPEMESLLDLADVVTLARTAVEREGPKVVYAHAPEMPTRFTKQLAQIVRGGIALGMDRARAFAVAARCAGDSLPPLRRRILAYLFKEGPKPVGDVKNGLQLPRTTVERGLDELHLLGVLEAREEKWGQGTRNVFAISERIDRSALARLTKNGEGTPGGAKGDGSPPKATKNGDTLPRDGDARLTKNGGTPAEVHPAQLQVPGTPSPDPAPEPPPAKPRAARKPAKAKLPKQKCGHCKKSYTPAKLPSKYCEDRCRKAAHRKKPKETS</sequence>
<evidence type="ECO:0000313" key="2">
    <source>
        <dbReference type="EMBL" id="GGO70669.1"/>
    </source>
</evidence>
<proteinExistence type="predicted"/>
<reference evidence="2" key="2">
    <citation type="submission" date="2020-09" db="EMBL/GenBank/DDBJ databases">
        <authorList>
            <person name="Sun Q."/>
            <person name="Zhou Y."/>
        </authorList>
    </citation>
    <scope>NUCLEOTIDE SEQUENCE</scope>
    <source>
        <strain evidence="2">CGMCC 4.7368</strain>
    </source>
</reference>
<feature type="compositionally biased region" description="Basic residues" evidence="1">
    <location>
        <begin position="458"/>
        <end position="478"/>
    </location>
</feature>
<dbReference type="RefSeq" id="WP_189125132.1">
    <property type="nucleotide sequence ID" value="NZ_BMNH01000009.1"/>
</dbReference>
<feature type="compositionally biased region" description="Pro residues" evidence="1">
    <location>
        <begin position="443"/>
        <end position="456"/>
    </location>
</feature>
<reference evidence="2" key="1">
    <citation type="journal article" date="2014" name="Int. J. Syst. Evol. Microbiol.">
        <title>Complete genome sequence of Corynebacterium casei LMG S-19264T (=DSM 44701T), isolated from a smear-ripened cheese.</title>
        <authorList>
            <consortium name="US DOE Joint Genome Institute (JGI-PGF)"/>
            <person name="Walter F."/>
            <person name="Albersmeier A."/>
            <person name="Kalinowski J."/>
            <person name="Ruckert C."/>
        </authorList>
    </citation>
    <scope>NUCLEOTIDE SEQUENCE</scope>
    <source>
        <strain evidence="2">CGMCC 4.7368</strain>
    </source>
</reference>
<organism evidence="2 3">
    <name type="scientific">Nonomuraea cavernae</name>
    <dbReference type="NCBI Taxonomy" id="2045107"/>
    <lineage>
        <taxon>Bacteria</taxon>
        <taxon>Bacillati</taxon>
        <taxon>Actinomycetota</taxon>
        <taxon>Actinomycetes</taxon>
        <taxon>Streptosporangiales</taxon>
        <taxon>Streptosporangiaceae</taxon>
        <taxon>Nonomuraea</taxon>
    </lineage>
</organism>
<dbReference type="Proteomes" id="UP000646523">
    <property type="component" value="Unassembled WGS sequence"/>
</dbReference>
<comment type="caution">
    <text evidence="2">The sequence shown here is derived from an EMBL/GenBank/DDBJ whole genome shotgun (WGS) entry which is preliminary data.</text>
</comment>
<accession>A0A917Z1V6</accession>
<evidence type="ECO:0000256" key="1">
    <source>
        <dbReference type="SAM" id="MobiDB-lite"/>
    </source>
</evidence>
<keyword evidence="3" id="KW-1185">Reference proteome</keyword>
<dbReference type="InterPro" id="IPR036390">
    <property type="entry name" value="WH_DNA-bd_sf"/>
</dbReference>